<evidence type="ECO:0000313" key="1">
    <source>
        <dbReference type="EMBL" id="VVC41890.1"/>
    </source>
</evidence>
<gene>
    <name evidence="1" type="ORF">CINCED_3A025361</name>
</gene>
<protein>
    <submittedName>
        <fullName evidence="1">Uncharacterized protein</fullName>
    </submittedName>
</protein>
<sequence length="125" mass="14746">MLNSISDLPLHKEGVCKPKLKSRIPCIYRVEEIKTEKEQMPDTWESEWSKNKPVNENLVENIHTLQPVMDLPRKQWVKFNRFPTGKGICNSLMYEWKLCVSEKCDCGKEDHGPYPSRMPPKMIQW</sequence>
<dbReference type="EMBL" id="CABPRJ010001930">
    <property type="protein sequence ID" value="VVC41890.1"/>
    <property type="molecule type" value="Genomic_DNA"/>
</dbReference>
<accession>A0A5E4NHS0</accession>
<organism evidence="1 2">
    <name type="scientific">Cinara cedri</name>
    <dbReference type="NCBI Taxonomy" id="506608"/>
    <lineage>
        <taxon>Eukaryota</taxon>
        <taxon>Metazoa</taxon>
        <taxon>Ecdysozoa</taxon>
        <taxon>Arthropoda</taxon>
        <taxon>Hexapoda</taxon>
        <taxon>Insecta</taxon>
        <taxon>Pterygota</taxon>
        <taxon>Neoptera</taxon>
        <taxon>Paraneoptera</taxon>
        <taxon>Hemiptera</taxon>
        <taxon>Sternorrhyncha</taxon>
        <taxon>Aphidomorpha</taxon>
        <taxon>Aphidoidea</taxon>
        <taxon>Aphididae</taxon>
        <taxon>Lachninae</taxon>
        <taxon>Cinara</taxon>
    </lineage>
</organism>
<reference evidence="1 2" key="1">
    <citation type="submission" date="2019-08" db="EMBL/GenBank/DDBJ databases">
        <authorList>
            <person name="Alioto T."/>
            <person name="Alioto T."/>
            <person name="Gomez Garrido J."/>
        </authorList>
    </citation>
    <scope>NUCLEOTIDE SEQUENCE [LARGE SCALE GENOMIC DNA]</scope>
</reference>
<evidence type="ECO:0000313" key="2">
    <source>
        <dbReference type="Proteomes" id="UP000325440"/>
    </source>
</evidence>
<dbReference type="Proteomes" id="UP000325440">
    <property type="component" value="Unassembled WGS sequence"/>
</dbReference>
<dbReference type="AlphaFoldDB" id="A0A5E4NHS0"/>
<name>A0A5E4NHS0_9HEMI</name>
<keyword evidence="2" id="KW-1185">Reference proteome</keyword>
<proteinExistence type="predicted"/>